<dbReference type="AlphaFoldDB" id="A0A7D9EHU7"/>
<keyword evidence="2" id="KW-1185">Reference proteome</keyword>
<dbReference type="EMBL" id="CACRXK020006589">
    <property type="protein sequence ID" value="CAB4009841.1"/>
    <property type="molecule type" value="Genomic_DNA"/>
</dbReference>
<gene>
    <name evidence="1" type="ORF">PACLA_8A015066</name>
</gene>
<comment type="caution">
    <text evidence="1">The sequence shown here is derived from an EMBL/GenBank/DDBJ whole genome shotgun (WGS) entry which is preliminary data.</text>
</comment>
<proteinExistence type="predicted"/>
<evidence type="ECO:0000313" key="1">
    <source>
        <dbReference type="EMBL" id="CAB4009841.1"/>
    </source>
</evidence>
<evidence type="ECO:0000313" key="2">
    <source>
        <dbReference type="Proteomes" id="UP001152795"/>
    </source>
</evidence>
<organism evidence="1 2">
    <name type="scientific">Paramuricea clavata</name>
    <name type="common">Red gorgonian</name>
    <name type="synonym">Violescent sea-whip</name>
    <dbReference type="NCBI Taxonomy" id="317549"/>
    <lineage>
        <taxon>Eukaryota</taxon>
        <taxon>Metazoa</taxon>
        <taxon>Cnidaria</taxon>
        <taxon>Anthozoa</taxon>
        <taxon>Octocorallia</taxon>
        <taxon>Malacalcyonacea</taxon>
        <taxon>Plexauridae</taxon>
        <taxon>Paramuricea</taxon>
    </lineage>
</organism>
<accession>A0A7D9EHU7</accession>
<name>A0A7D9EHU7_PARCT</name>
<sequence>NSKTIMGSKCSILNDTEHDVWITHGINWPSFAAVVNFLLSLATVGTSAVNKNAGKAVVVFNGLIGNLLLFGMNESEKIKTDRTLAELIKPGKKYTWSGTLSLHMRVYVMNDKLQLDERVCFTGPTADSENVYPISTYFKKLDVTTNK</sequence>
<dbReference type="Proteomes" id="UP001152795">
    <property type="component" value="Unassembled WGS sequence"/>
</dbReference>
<protein>
    <submittedName>
        <fullName evidence="1">Uncharacterized protein</fullName>
    </submittedName>
</protein>
<feature type="non-terminal residue" evidence="1">
    <location>
        <position position="1"/>
    </location>
</feature>
<dbReference type="OrthoDB" id="5951576at2759"/>
<reference evidence="1" key="1">
    <citation type="submission" date="2020-04" db="EMBL/GenBank/DDBJ databases">
        <authorList>
            <person name="Alioto T."/>
            <person name="Alioto T."/>
            <person name="Gomez Garrido J."/>
        </authorList>
    </citation>
    <scope>NUCLEOTIDE SEQUENCE</scope>
    <source>
        <strain evidence="1">A484AB</strain>
    </source>
</reference>